<feature type="transmembrane region" description="Helical" evidence="6">
    <location>
        <begin position="458"/>
        <end position="479"/>
    </location>
</feature>
<dbReference type="Pfam" id="PF13520">
    <property type="entry name" value="AA_permease_2"/>
    <property type="match status" value="1"/>
</dbReference>
<dbReference type="PANTHER" id="PTHR45649:SF28">
    <property type="entry name" value="TRANSPORTER, PUTATIVE (EUROFUNG)-RELATED"/>
    <property type="match status" value="1"/>
</dbReference>
<organism evidence="7 9">
    <name type="scientific">Cercospora beticola</name>
    <name type="common">Sugarbeet leaf spot fungus</name>
    <dbReference type="NCBI Taxonomy" id="122368"/>
    <lineage>
        <taxon>Eukaryota</taxon>
        <taxon>Fungi</taxon>
        <taxon>Dikarya</taxon>
        <taxon>Ascomycota</taxon>
        <taxon>Pezizomycotina</taxon>
        <taxon>Dothideomycetes</taxon>
        <taxon>Dothideomycetidae</taxon>
        <taxon>Mycosphaerellales</taxon>
        <taxon>Mycosphaerellaceae</taxon>
        <taxon>Cercospora</taxon>
    </lineage>
</organism>
<keyword evidence="4 6" id="KW-1133">Transmembrane helix</keyword>
<keyword evidence="10" id="KW-1185">Reference proteome</keyword>
<dbReference type="OrthoDB" id="3900342at2759"/>
<feature type="transmembrane region" description="Helical" evidence="6">
    <location>
        <begin position="250"/>
        <end position="270"/>
    </location>
</feature>
<dbReference type="GO" id="GO:0016020">
    <property type="term" value="C:membrane"/>
    <property type="evidence" value="ECO:0007669"/>
    <property type="project" value="UniProtKB-SubCell"/>
</dbReference>
<keyword evidence="3 6" id="KW-0812">Transmembrane</keyword>
<dbReference type="Proteomes" id="UP001302367">
    <property type="component" value="Chromosome 5"/>
</dbReference>
<dbReference type="Gene3D" id="1.20.1740.10">
    <property type="entry name" value="Amino acid/polyamine transporter I"/>
    <property type="match status" value="1"/>
</dbReference>
<dbReference type="InterPro" id="IPR002293">
    <property type="entry name" value="AA/rel_permease1"/>
</dbReference>
<evidence type="ECO:0000313" key="8">
    <source>
        <dbReference type="EMBL" id="WPB03633.1"/>
    </source>
</evidence>
<evidence type="ECO:0000313" key="7">
    <source>
        <dbReference type="EMBL" id="PIA89222.1"/>
    </source>
</evidence>
<evidence type="ECO:0000256" key="3">
    <source>
        <dbReference type="ARBA" id="ARBA00022692"/>
    </source>
</evidence>
<gene>
    <name evidence="7" type="ORF">CB0940_07667</name>
    <name evidence="8" type="ORF">RHO25_008273</name>
</gene>
<feature type="transmembrane region" description="Helical" evidence="6">
    <location>
        <begin position="491"/>
        <end position="510"/>
    </location>
</feature>
<sequence>MSTNEASSVSIDDRKQEGILEVQYSHNGTTVDHVEKEDAGLVALGYTPVLTRNRTLSAVLFQSIAIIAVPFGEGTALNSAIIGGGQLPYFIGWIMVSVLDQAVVMSLAELASKFPTAGGPQFWVHQLMPAGRARTTLSFMTGWIWLVGNWTIALSVNFGFASLIAGTVTMYHPDWAATDWQLLLIFYAICIAVFCLCAFGNRFLPYVDTIAAGWNLLCIMVVFIGLSATAKEGRHSAAYALAHYNNTLSGWGSWSFAIGLLPAAYTYAAMGMISSMAEEVHEPERMLPKAMCLSVPLSAIMGLFFILPICFTLPPLEDVLNAPAAQGLPYIFNHVMGSPGGGLGLMFFVLGVAVFCSVSITTTASRCTWAFARDHAIPFSGLWSRLDLGDTPVMALLLTTVVQMLLGLINLGSTSAFTAFASVGVIGLAAAYALPVAVSMLEGRKAVSTARFRFPPVVGWLVNGVMVVWIAFQMILFSMPTTLPVTATSMNYASVVFVGFFVLSTAYYLLWARKVYEGPPITHGL</sequence>
<dbReference type="EMBL" id="CP134188">
    <property type="protein sequence ID" value="WPB03633.1"/>
    <property type="molecule type" value="Genomic_DNA"/>
</dbReference>
<dbReference type="EMBL" id="LKMD01000108">
    <property type="protein sequence ID" value="PIA89222.1"/>
    <property type="molecule type" value="Genomic_DNA"/>
</dbReference>
<dbReference type="PIRSF" id="PIRSF006060">
    <property type="entry name" value="AA_transporter"/>
    <property type="match status" value="1"/>
</dbReference>
<feature type="transmembrane region" description="Helical" evidence="6">
    <location>
        <begin position="180"/>
        <end position="199"/>
    </location>
</feature>
<keyword evidence="2" id="KW-0813">Transport</keyword>
<proteinExistence type="predicted"/>
<name>A0A2G5HAG4_CERBT</name>
<evidence type="ECO:0000256" key="2">
    <source>
        <dbReference type="ARBA" id="ARBA00022448"/>
    </source>
</evidence>
<keyword evidence="5 6" id="KW-0472">Membrane</keyword>
<accession>A0A2G5HAG4</accession>
<evidence type="ECO:0000256" key="4">
    <source>
        <dbReference type="ARBA" id="ARBA00022989"/>
    </source>
</evidence>
<evidence type="ECO:0000313" key="10">
    <source>
        <dbReference type="Proteomes" id="UP001302367"/>
    </source>
</evidence>
<comment type="subcellular location">
    <subcellularLocation>
        <location evidence="1">Membrane</location>
        <topology evidence="1">Multi-pass membrane protein</topology>
    </subcellularLocation>
</comment>
<feature type="transmembrane region" description="Helical" evidence="6">
    <location>
        <begin position="291"/>
        <end position="314"/>
    </location>
</feature>
<protein>
    <submittedName>
        <fullName evidence="7">Amino-acid permease BAT1</fullName>
    </submittedName>
</protein>
<feature type="transmembrane region" description="Helical" evidence="6">
    <location>
        <begin position="345"/>
        <end position="372"/>
    </location>
</feature>
<dbReference type="GO" id="GO:0022857">
    <property type="term" value="F:transmembrane transporter activity"/>
    <property type="evidence" value="ECO:0007669"/>
    <property type="project" value="InterPro"/>
</dbReference>
<dbReference type="AlphaFoldDB" id="A0A2G5HAG4"/>
<evidence type="ECO:0000256" key="5">
    <source>
        <dbReference type="ARBA" id="ARBA00023136"/>
    </source>
</evidence>
<feature type="transmembrane region" description="Helical" evidence="6">
    <location>
        <begin position="142"/>
        <end position="168"/>
    </location>
</feature>
<dbReference type="PANTHER" id="PTHR45649">
    <property type="entry name" value="AMINO-ACID PERMEASE BAT1"/>
    <property type="match status" value="1"/>
</dbReference>
<reference evidence="8 10" key="2">
    <citation type="submission" date="2023-09" db="EMBL/GenBank/DDBJ databases">
        <title>Complete-Gapless Cercospora beticola genome.</title>
        <authorList>
            <person name="Wyatt N.A."/>
            <person name="Spanner R.E."/>
            <person name="Bolton M.D."/>
        </authorList>
    </citation>
    <scope>NUCLEOTIDE SEQUENCE [LARGE SCALE GENOMIC DNA]</scope>
    <source>
        <strain evidence="8">Cb09-40</strain>
    </source>
</reference>
<evidence type="ECO:0000256" key="6">
    <source>
        <dbReference type="SAM" id="Phobius"/>
    </source>
</evidence>
<reference evidence="7 9" key="1">
    <citation type="submission" date="2015-10" db="EMBL/GenBank/DDBJ databases">
        <title>The cercosporin biosynthetic gene cluster was horizontally transferred to several fungal lineages and shown to be expanded in Cercospora beticola based on microsynteny with recipient genomes.</title>
        <authorList>
            <person name="De Jonge R."/>
            <person name="Ebert M.K."/>
            <person name="Suttle J.C."/>
            <person name="Jurick Ii W.M."/>
            <person name="Secor G.A."/>
            <person name="Thomma B.P."/>
            <person name="Van De Peer Y."/>
            <person name="Bolton M.D."/>
        </authorList>
    </citation>
    <scope>NUCLEOTIDE SEQUENCE [LARGE SCALE GENOMIC DNA]</scope>
    <source>
        <strain evidence="7 9">09-40</strain>
    </source>
</reference>
<feature type="transmembrane region" description="Helical" evidence="6">
    <location>
        <begin position="393"/>
        <end position="411"/>
    </location>
</feature>
<dbReference type="Proteomes" id="UP000230605">
    <property type="component" value="Chromosome 5"/>
</dbReference>
<evidence type="ECO:0000256" key="1">
    <source>
        <dbReference type="ARBA" id="ARBA00004141"/>
    </source>
</evidence>
<evidence type="ECO:0000313" key="9">
    <source>
        <dbReference type="Proteomes" id="UP000230605"/>
    </source>
</evidence>
<feature type="transmembrane region" description="Helical" evidence="6">
    <location>
        <begin position="417"/>
        <end position="438"/>
    </location>
</feature>
<feature type="transmembrane region" description="Helical" evidence="6">
    <location>
        <begin position="211"/>
        <end position="230"/>
    </location>
</feature>